<feature type="domain" description="Nucleoside transporter/FeoB GTPase Gate" evidence="2">
    <location>
        <begin position="146"/>
        <end position="242"/>
    </location>
</feature>
<feature type="transmembrane region" description="Helical" evidence="1">
    <location>
        <begin position="353"/>
        <end position="370"/>
    </location>
</feature>
<evidence type="ECO:0000256" key="1">
    <source>
        <dbReference type="SAM" id="Phobius"/>
    </source>
</evidence>
<feature type="transmembrane region" description="Helical" evidence="1">
    <location>
        <begin position="329"/>
        <end position="347"/>
    </location>
</feature>
<evidence type="ECO:0000313" key="3">
    <source>
        <dbReference type="EMBL" id="UUF09432.1"/>
    </source>
</evidence>
<sequence length="459" mass="50149">MNKNNQAPVKGSCSSYKISEILKFLVPSLIGVTLFMLPVSQAGGITIPIAMLSNWVQAHFADVLPTVVLFLVMITVIGTIVTKLFTPKFILKNEFLNNLFNVTPVWFVIRILAAIFIVMAVYEIGFEAIFSLNTGGLVLYDLLPILFSVFLFAGLFLPLLLNFGLLEFVGTLLSKVMRPVFNLPGRSAIDCIASWLGDGTIGVLLTSKQYEDGFYTKREAAVIGTTFSLVSITFSLVVINTVNLGNMFVPFYVTVTIASLVAAIMLPKLPPLSKKEDRFFDGTLKVENEKALAGLNNFSHGFAQAIEKAKSQDLIQVIFIDGFKNVLDMWLAVIPIVMTVGTIALVIAEYTPIFKILGLPFLPVLMLLQIPEAMAASQTLVAGFADMLLPSVLASGIESEMTRFVIAAVSVSQLIYLSEVGALLLASKIPVNLKELFIIFIQRTLITLPVIALIAHLIF</sequence>
<feature type="transmembrane region" description="Helical" evidence="1">
    <location>
        <begin position="379"/>
        <end position="397"/>
    </location>
</feature>
<dbReference type="EMBL" id="CP071250">
    <property type="protein sequence ID" value="UUF09432.1"/>
    <property type="molecule type" value="Genomic_DNA"/>
</dbReference>
<feature type="transmembrane region" description="Helical" evidence="1">
    <location>
        <begin position="142"/>
        <end position="169"/>
    </location>
</feature>
<feature type="transmembrane region" description="Helical" evidence="1">
    <location>
        <begin position="403"/>
        <end position="425"/>
    </location>
</feature>
<protein>
    <submittedName>
        <fullName evidence="3">YjiH family protein</fullName>
    </submittedName>
</protein>
<feature type="transmembrane region" description="Helical" evidence="1">
    <location>
        <begin position="21"/>
        <end position="43"/>
    </location>
</feature>
<organism evidence="3 4">
    <name type="scientific">Turicibacter bilis</name>
    <dbReference type="NCBI Taxonomy" id="2735723"/>
    <lineage>
        <taxon>Bacteria</taxon>
        <taxon>Bacillati</taxon>
        <taxon>Bacillota</taxon>
        <taxon>Erysipelotrichia</taxon>
        <taxon>Erysipelotrichales</taxon>
        <taxon>Turicibacteraceae</taxon>
        <taxon>Turicibacter</taxon>
    </lineage>
</organism>
<dbReference type="InterPro" id="IPR011642">
    <property type="entry name" value="Gate_dom"/>
</dbReference>
<dbReference type="Pfam" id="PF07670">
    <property type="entry name" value="Gate"/>
    <property type="match status" value="1"/>
</dbReference>
<evidence type="ECO:0000313" key="4">
    <source>
        <dbReference type="Proteomes" id="UP001058072"/>
    </source>
</evidence>
<feature type="transmembrane region" description="Helical" evidence="1">
    <location>
        <begin position="63"/>
        <end position="86"/>
    </location>
</feature>
<evidence type="ECO:0000259" key="2">
    <source>
        <dbReference type="Pfam" id="PF07670"/>
    </source>
</evidence>
<feature type="transmembrane region" description="Helical" evidence="1">
    <location>
        <begin position="248"/>
        <end position="266"/>
    </location>
</feature>
<feature type="transmembrane region" description="Helical" evidence="1">
    <location>
        <begin position="98"/>
        <end position="122"/>
    </location>
</feature>
<gene>
    <name evidence="3" type="ORF">J0J70_05635</name>
</gene>
<dbReference type="Proteomes" id="UP001058072">
    <property type="component" value="Chromosome"/>
</dbReference>
<dbReference type="RefSeq" id="WP_055305870.1">
    <property type="nucleotide sequence ID" value="NZ_CP071250.1"/>
</dbReference>
<feature type="transmembrane region" description="Helical" evidence="1">
    <location>
        <begin position="220"/>
        <end position="242"/>
    </location>
</feature>
<name>A0A9Q9FG93_9FIRM</name>
<keyword evidence="1" id="KW-0812">Transmembrane</keyword>
<dbReference type="AlphaFoldDB" id="A0A9Q9FG93"/>
<reference evidence="3" key="1">
    <citation type="submission" date="2021-03" db="EMBL/GenBank/DDBJ databases">
        <title>Comparative Genomics and Metabolomics in the genus Turicibacter.</title>
        <authorList>
            <person name="Maki J."/>
            <person name="Looft T."/>
        </authorList>
    </citation>
    <scope>NUCLEOTIDE SEQUENCE</scope>
    <source>
        <strain evidence="3">ISU324</strain>
    </source>
</reference>
<proteinExistence type="predicted"/>
<keyword evidence="1" id="KW-0472">Membrane</keyword>
<keyword evidence="1" id="KW-1133">Transmembrane helix</keyword>
<feature type="transmembrane region" description="Helical" evidence="1">
    <location>
        <begin position="437"/>
        <end position="458"/>
    </location>
</feature>
<accession>A0A9Q9FG93</accession>